<dbReference type="EMBL" id="RWGY01000039">
    <property type="protein sequence ID" value="TVU10194.1"/>
    <property type="molecule type" value="Genomic_DNA"/>
</dbReference>
<reference evidence="2 3" key="1">
    <citation type="journal article" date="2019" name="Sci. Rep.">
        <title>A high-quality genome of Eragrostis curvula grass provides insights into Poaceae evolution and supports new strategies to enhance forage quality.</title>
        <authorList>
            <person name="Carballo J."/>
            <person name="Santos B.A.C.M."/>
            <person name="Zappacosta D."/>
            <person name="Garbus I."/>
            <person name="Selva J.P."/>
            <person name="Gallo C.A."/>
            <person name="Diaz A."/>
            <person name="Albertini E."/>
            <person name="Caccamo M."/>
            <person name="Echenique V."/>
        </authorList>
    </citation>
    <scope>NUCLEOTIDE SEQUENCE [LARGE SCALE GENOMIC DNA]</scope>
    <source>
        <strain evidence="3">cv. Victoria</strain>
        <tissue evidence="2">Leaf</tissue>
    </source>
</reference>
<organism evidence="2 3">
    <name type="scientific">Eragrostis curvula</name>
    <name type="common">weeping love grass</name>
    <dbReference type="NCBI Taxonomy" id="38414"/>
    <lineage>
        <taxon>Eukaryota</taxon>
        <taxon>Viridiplantae</taxon>
        <taxon>Streptophyta</taxon>
        <taxon>Embryophyta</taxon>
        <taxon>Tracheophyta</taxon>
        <taxon>Spermatophyta</taxon>
        <taxon>Magnoliopsida</taxon>
        <taxon>Liliopsida</taxon>
        <taxon>Poales</taxon>
        <taxon>Poaceae</taxon>
        <taxon>PACMAD clade</taxon>
        <taxon>Chloridoideae</taxon>
        <taxon>Eragrostideae</taxon>
        <taxon>Eragrostidinae</taxon>
        <taxon>Eragrostis</taxon>
    </lineage>
</organism>
<comment type="caution">
    <text evidence="2">The sequence shown here is derived from an EMBL/GenBank/DDBJ whole genome shotgun (WGS) entry which is preliminary data.</text>
</comment>
<proteinExistence type="predicted"/>
<evidence type="ECO:0000313" key="2">
    <source>
        <dbReference type="EMBL" id="TVU10194.1"/>
    </source>
</evidence>
<protein>
    <submittedName>
        <fullName evidence="2">Uncharacterized protein</fullName>
    </submittedName>
</protein>
<gene>
    <name evidence="2" type="ORF">EJB05_43706</name>
</gene>
<accession>A0A5J9TFY6</accession>
<feature type="compositionally biased region" description="Basic and acidic residues" evidence="1">
    <location>
        <begin position="136"/>
        <end position="151"/>
    </location>
</feature>
<dbReference type="AlphaFoldDB" id="A0A5J9TFY6"/>
<name>A0A5J9TFY6_9POAL</name>
<dbReference type="Gramene" id="TVU10194">
    <property type="protein sequence ID" value="TVU10194"/>
    <property type="gene ID" value="EJB05_43706"/>
</dbReference>
<feature type="region of interest" description="Disordered" evidence="1">
    <location>
        <begin position="121"/>
        <end position="168"/>
    </location>
</feature>
<feature type="non-terminal residue" evidence="2">
    <location>
        <position position="1"/>
    </location>
</feature>
<keyword evidence="3" id="KW-1185">Reference proteome</keyword>
<dbReference type="Proteomes" id="UP000324897">
    <property type="component" value="Chromosome 3"/>
</dbReference>
<sequence length="187" mass="20413">MAIEMAAILEMAFAMRKQVPKQAALHQPVLLGTMDCHPDELWTFNVHCSEADPTGNGRQAHAGKQFSNPDLVVEQKVKAQIAINHEAASSELALLSHVNHKKLVRLVGFYADCGKHIRMYGDAPSRKGGGNEEEDGRTLRTEDGRTPRTEDDGGEEQCSTSSSSRGAELRCECGGRVRGRCGRRGGR</sequence>
<evidence type="ECO:0000313" key="3">
    <source>
        <dbReference type="Proteomes" id="UP000324897"/>
    </source>
</evidence>
<evidence type="ECO:0000256" key="1">
    <source>
        <dbReference type="SAM" id="MobiDB-lite"/>
    </source>
</evidence>